<reference evidence="8" key="1">
    <citation type="submission" date="2021-01" db="EMBL/GenBank/DDBJ databases">
        <authorList>
            <person name="Corre E."/>
            <person name="Pelletier E."/>
            <person name="Niang G."/>
            <person name="Scheremetjew M."/>
            <person name="Finn R."/>
            <person name="Kale V."/>
            <person name="Holt S."/>
            <person name="Cochrane G."/>
            <person name="Meng A."/>
            <person name="Brown T."/>
            <person name="Cohen L."/>
        </authorList>
    </citation>
    <scope>NUCLEOTIDE SEQUENCE</scope>
    <source>
        <strain evidence="8">CCMP1661</strain>
    </source>
</reference>
<proteinExistence type="inferred from homology"/>
<comment type="subcellular location">
    <subcellularLocation>
        <location evidence="1">Nucleus</location>
    </subcellularLocation>
</comment>
<dbReference type="AlphaFoldDB" id="A0A7S2V4H1"/>
<dbReference type="InterPro" id="IPR003195">
    <property type="entry name" value="TFIID_TAF13"/>
</dbReference>
<dbReference type="InterPro" id="IPR009072">
    <property type="entry name" value="Histone-fold"/>
</dbReference>
<feature type="compositionally biased region" description="Basic and acidic residues" evidence="7">
    <location>
        <begin position="9"/>
        <end position="28"/>
    </location>
</feature>
<evidence type="ECO:0000256" key="2">
    <source>
        <dbReference type="ARBA" id="ARBA00023015"/>
    </source>
</evidence>
<comment type="similarity">
    <text evidence="5">Belongs to the TAF13 family.</text>
</comment>
<dbReference type="GO" id="GO:0006366">
    <property type="term" value="P:transcription by RNA polymerase II"/>
    <property type="evidence" value="ECO:0007669"/>
    <property type="project" value="InterPro"/>
</dbReference>
<keyword evidence="4" id="KW-0539">Nucleus</keyword>
<evidence type="ECO:0000256" key="1">
    <source>
        <dbReference type="ARBA" id="ARBA00004123"/>
    </source>
</evidence>
<evidence type="ECO:0000256" key="7">
    <source>
        <dbReference type="SAM" id="MobiDB-lite"/>
    </source>
</evidence>
<evidence type="ECO:0000256" key="3">
    <source>
        <dbReference type="ARBA" id="ARBA00023163"/>
    </source>
</evidence>
<evidence type="ECO:0000256" key="5">
    <source>
        <dbReference type="ARBA" id="ARBA00038392"/>
    </source>
</evidence>
<dbReference type="GO" id="GO:0005634">
    <property type="term" value="C:nucleus"/>
    <property type="evidence" value="ECO:0007669"/>
    <property type="project" value="UniProtKB-SubCell"/>
</dbReference>
<dbReference type="EMBL" id="HBHR01017607">
    <property type="protein sequence ID" value="CAD9868917.1"/>
    <property type="molecule type" value="Transcribed_RNA"/>
</dbReference>
<evidence type="ECO:0000256" key="6">
    <source>
        <dbReference type="ARBA" id="ARBA00040136"/>
    </source>
</evidence>
<evidence type="ECO:0000313" key="8">
    <source>
        <dbReference type="EMBL" id="CAD9868917.1"/>
    </source>
</evidence>
<name>A0A7S2V4H1_9STRA</name>
<dbReference type="Gene3D" id="1.10.20.10">
    <property type="entry name" value="Histone, subunit A"/>
    <property type="match status" value="1"/>
</dbReference>
<organism evidence="8">
    <name type="scientific">Fibrocapsa japonica</name>
    <dbReference type="NCBI Taxonomy" id="94617"/>
    <lineage>
        <taxon>Eukaryota</taxon>
        <taxon>Sar</taxon>
        <taxon>Stramenopiles</taxon>
        <taxon>Ochrophyta</taxon>
        <taxon>Raphidophyceae</taxon>
        <taxon>Chattonellales</taxon>
        <taxon>Chattonellaceae</taxon>
        <taxon>Fibrocapsa</taxon>
    </lineage>
</organism>
<dbReference type="Pfam" id="PF02269">
    <property type="entry name" value="TFIID-18kDa"/>
    <property type="match status" value="1"/>
</dbReference>
<dbReference type="CDD" id="cd07978">
    <property type="entry name" value="HFD_TAF13"/>
    <property type="match status" value="1"/>
</dbReference>
<gene>
    <name evidence="8" type="ORF">FJAP1339_LOCUS8836</name>
</gene>
<keyword evidence="2" id="KW-0805">Transcription regulation</keyword>
<keyword evidence="3" id="KW-0804">Transcription</keyword>
<dbReference type="PANTHER" id="PTHR11380">
    <property type="entry name" value="TRANSCRIPTION INITIATION FACTOR TFIID/SUPT3-RELATED"/>
    <property type="match status" value="1"/>
</dbReference>
<dbReference type="PANTHER" id="PTHR11380:SF5">
    <property type="entry name" value="TRANSCRIPTION INITIATION FACTOR TFIID SUBUNIT 13"/>
    <property type="match status" value="1"/>
</dbReference>
<protein>
    <recommendedName>
        <fullName evidence="6">Transcription initiation factor TFIID subunit 13</fullName>
    </recommendedName>
</protein>
<dbReference type="GO" id="GO:0046982">
    <property type="term" value="F:protein heterodimerization activity"/>
    <property type="evidence" value="ECO:0007669"/>
    <property type="project" value="InterPro"/>
</dbReference>
<evidence type="ECO:0000256" key="4">
    <source>
        <dbReference type="ARBA" id="ARBA00023242"/>
    </source>
</evidence>
<sequence>MNSRFPPMKSERAQEYVKRAQEPGRRAQESGIMGSSIHSQGNEETTLRGMLIEDLKPMMYGFGDSSDPHPDTLELMESFVLQHVAQLVSEAEEIAQSRGGRMDTDCFVQQAALRDDPRKFQRIKDLLQVNDELRNVRKNELDEKSLS</sequence>
<accession>A0A7S2V4H1</accession>
<feature type="region of interest" description="Disordered" evidence="7">
    <location>
        <begin position="1"/>
        <end position="44"/>
    </location>
</feature>
<dbReference type="SUPFAM" id="SSF47113">
    <property type="entry name" value="Histone-fold"/>
    <property type="match status" value="1"/>
</dbReference>